<dbReference type="GO" id="GO:0005886">
    <property type="term" value="C:plasma membrane"/>
    <property type="evidence" value="ECO:0007669"/>
    <property type="project" value="UniProtKB-SubCell"/>
</dbReference>
<feature type="transmembrane region" description="Helical" evidence="7">
    <location>
        <begin position="92"/>
        <end position="115"/>
    </location>
</feature>
<dbReference type="GO" id="GO:0050136">
    <property type="term" value="F:NADH dehydrogenase (quinone) (non-electrogenic) activity"/>
    <property type="evidence" value="ECO:0007669"/>
    <property type="project" value="UniProtKB-UniRule"/>
</dbReference>
<keyword evidence="3 7" id="KW-0813">Transport</keyword>
<dbReference type="PANTHER" id="PTHR11058:SF9">
    <property type="entry name" value="NADH-UBIQUINONE OXIDOREDUCTASE CHAIN 3"/>
    <property type="match status" value="1"/>
</dbReference>
<keyword evidence="7" id="KW-1003">Cell membrane</keyword>
<proteinExistence type="inferred from homology"/>
<dbReference type="EC" id="7.1.1.-" evidence="7"/>
<dbReference type="GO" id="GO:0008137">
    <property type="term" value="F:NADH dehydrogenase (ubiquinone) activity"/>
    <property type="evidence" value="ECO:0007669"/>
    <property type="project" value="InterPro"/>
</dbReference>
<evidence type="ECO:0000256" key="3">
    <source>
        <dbReference type="ARBA" id="ARBA00022448"/>
    </source>
</evidence>
<comment type="caution">
    <text evidence="9">The sequence shown here is derived from an EMBL/GenBank/DDBJ whole genome shotgun (WGS) entry which is preliminary data.</text>
</comment>
<comment type="subunit">
    <text evidence="7">NDH-1 is composed of 14 different subunits. Subunits NuoA, H, J, K, L, M, N constitute the membrane sector of the complex.</text>
</comment>
<dbReference type="PANTHER" id="PTHR11058">
    <property type="entry name" value="NADH-UBIQUINONE OXIDOREDUCTASE CHAIN 3"/>
    <property type="match status" value="1"/>
</dbReference>
<feature type="transmembrane region" description="Helical" evidence="7">
    <location>
        <begin position="12"/>
        <end position="34"/>
    </location>
</feature>
<organism evidence="9 10">
    <name type="scientific">Candidatus Desulfobia pelagia</name>
    <dbReference type="NCBI Taxonomy" id="2841692"/>
    <lineage>
        <taxon>Bacteria</taxon>
        <taxon>Pseudomonadati</taxon>
        <taxon>Thermodesulfobacteriota</taxon>
        <taxon>Desulfobulbia</taxon>
        <taxon>Desulfobulbales</taxon>
        <taxon>Desulfobulbaceae</taxon>
        <taxon>Candidatus Desulfobia</taxon>
    </lineage>
</organism>
<evidence type="ECO:0000256" key="4">
    <source>
        <dbReference type="ARBA" id="ARBA00022692"/>
    </source>
</evidence>
<gene>
    <name evidence="7" type="primary">nuoA</name>
    <name evidence="9" type="ORF">H8E41_01980</name>
</gene>
<sequence length="124" mass="14476">MPGAFLPSEYLAILMLLLVGIAFGVITLWIGRYFRVQRPYFEKLVAYESGNPPTEAPRMRFSVKFYTIAILFIVFDVEAIFLYPWALVYDKLGMFALVEMFIFIILLLVGFIYAWKKGNLQWDK</sequence>
<feature type="transmembrane region" description="Helical" evidence="7">
    <location>
        <begin position="65"/>
        <end position="86"/>
    </location>
</feature>
<evidence type="ECO:0000256" key="8">
    <source>
        <dbReference type="RuleBase" id="RU003639"/>
    </source>
</evidence>
<keyword evidence="7 8" id="KW-0874">Quinone</keyword>
<keyword evidence="7" id="KW-0830">Ubiquinone</keyword>
<name>A0A8J6NC77_9BACT</name>
<keyword evidence="7" id="KW-1278">Translocase</keyword>
<keyword evidence="4 7" id="KW-0812">Transmembrane</keyword>
<evidence type="ECO:0000313" key="10">
    <source>
        <dbReference type="Proteomes" id="UP000614424"/>
    </source>
</evidence>
<dbReference type="AlphaFoldDB" id="A0A8J6NC77"/>
<dbReference type="Pfam" id="PF00507">
    <property type="entry name" value="Oxidored_q4"/>
    <property type="match status" value="1"/>
</dbReference>
<evidence type="ECO:0000313" key="9">
    <source>
        <dbReference type="EMBL" id="MBC8316645.1"/>
    </source>
</evidence>
<dbReference type="Proteomes" id="UP000614424">
    <property type="component" value="Unassembled WGS sequence"/>
</dbReference>
<dbReference type="GO" id="GO:0048038">
    <property type="term" value="F:quinone binding"/>
    <property type="evidence" value="ECO:0007669"/>
    <property type="project" value="UniProtKB-KW"/>
</dbReference>
<reference evidence="9 10" key="1">
    <citation type="submission" date="2020-08" db="EMBL/GenBank/DDBJ databases">
        <title>Bridging the membrane lipid divide: bacteria of the FCB group superphylum have the potential to synthesize archaeal ether lipids.</title>
        <authorList>
            <person name="Villanueva L."/>
            <person name="Von Meijenfeldt F.A.B."/>
            <person name="Westbye A.B."/>
            <person name="Yadav S."/>
            <person name="Hopmans E.C."/>
            <person name="Dutilh B.E."/>
            <person name="Sinninghe Damste J.S."/>
        </authorList>
    </citation>
    <scope>NUCLEOTIDE SEQUENCE [LARGE SCALE GENOMIC DNA]</scope>
    <source>
        <strain evidence="9">NIOZ-UU47</strain>
    </source>
</reference>
<keyword evidence="6 7" id="KW-0472">Membrane</keyword>
<dbReference type="GO" id="GO:0030964">
    <property type="term" value="C:NADH dehydrogenase complex"/>
    <property type="evidence" value="ECO:0007669"/>
    <property type="project" value="TreeGrafter"/>
</dbReference>
<comment type="similarity">
    <text evidence="2 7 8">Belongs to the complex I subunit 3 family.</text>
</comment>
<protein>
    <recommendedName>
        <fullName evidence="7">NADH-quinone oxidoreductase subunit A</fullName>
        <ecNumber evidence="7">7.1.1.-</ecNumber>
    </recommendedName>
    <alternativeName>
        <fullName evidence="7">NADH dehydrogenase I subunit A</fullName>
    </alternativeName>
    <alternativeName>
        <fullName evidence="7">NDH-1 subunit A</fullName>
    </alternativeName>
    <alternativeName>
        <fullName evidence="7">NUO1</fullName>
    </alternativeName>
</protein>
<evidence type="ECO:0000256" key="6">
    <source>
        <dbReference type="ARBA" id="ARBA00023136"/>
    </source>
</evidence>
<dbReference type="Gene3D" id="1.20.58.1610">
    <property type="entry name" value="NADH:ubiquinone/plastoquinone oxidoreductase, chain 3"/>
    <property type="match status" value="1"/>
</dbReference>
<dbReference type="InterPro" id="IPR000440">
    <property type="entry name" value="NADH_UbQ/plastoQ_OxRdtase_su3"/>
</dbReference>
<dbReference type="HAMAP" id="MF_01394">
    <property type="entry name" value="NDH1_NuoA"/>
    <property type="match status" value="1"/>
</dbReference>
<dbReference type="InterPro" id="IPR023043">
    <property type="entry name" value="NAD(P)H_OxRDtase_bac/plastid"/>
</dbReference>
<evidence type="ECO:0000256" key="1">
    <source>
        <dbReference type="ARBA" id="ARBA00004141"/>
    </source>
</evidence>
<evidence type="ECO:0000256" key="5">
    <source>
        <dbReference type="ARBA" id="ARBA00022989"/>
    </source>
</evidence>
<keyword evidence="7 8" id="KW-0520">NAD</keyword>
<comment type="catalytic activity">
    <reaction evidence="7 8">
        <text>a quinone + NADH + 5 H(+)(in) = a quinol + NAD(+) + 4 H(+)(out)</text>
        <dbReference type="Rhea" id="RHEA:57888"/>
        <dbReference type="ChEBI" id="CHEBI:15378"/>
        <dbReference type="ChEBI" id="CHEBI:24646"/>
        <dbReference type="ChEBI" id="CHEBI:57540"/>
        <dbReference type="ChEBI" id="CHEBI:57945"/>
        <dbReference type="ChEBI" id="CHEBI:132124"/>
    </reaction>
</comment>
<comment type="function">
    <text evidence="7">NDH-1 shuttles electrons from NADH, via FMN and iron-sulfur (Fe-S) centers, to quinones in the respiratory chain. The immediate electron acceptor for the enzyme in this species is believed to be ubiquinone. Couples the redox reaction to proton translocation (for every two electrons transferred, four hydrogen ions are translocated across the cytoplasmic membrane), and thus conserves the redox energy in a proton gradient.</text>
</comment>
<evidence type="ECO:0000256" key="2">
    <source>
        <dbReference type="ARBA" id="ARBA00008472"/>
    </source>
</evidence>
<dbReference type="InterPro" id="IPR038430">
    <property type="entry name" value="NDAH_ubi_oxred_su3_sf"/>
</dbReference>
<keyword evidence="5 7" id="KW-1133">Transmembrane helix</keyword>
<evidence type="ECO:0000256" key="7">
    <source>
        <dbReference type="HAMAP-Rule" id="MF_01394"/>
    </source>
</evidence>
<accession>A0A8J6NC77</accession>
<comment type="subcellular location">
    <subcellularLocation>
        <location evidence="7 8">Cell membrane</location>
        <topology evidence="7 8">Multi-pass membrane protein</topology>
    </subcellularLocation>
    <subcellularLocation>
        <location evidence="1">Membrane</location>
        <topology evidence="1">Multi-pass membrane protein</topology>
    </subcellularLocation>
</comment>
<dbReference type="EMBL" id="JACNJZ010000045">
    <property type="protein sequence ID" value="MBC8316645.1"/>
    <property type="molecule type" value="Genomic_DNA"/>
</dbReference>